<gene>
    <name evidence="4" type="ORF">ACFPME_06360</name>
</gene>
<accession>A0ABW0JKA1</accession>
<dbReference type="InterPro" id="IPR008756">
    <property type="entry name" value="Peptidase_M56"/>
</dbReference>
<dbReference type="Pfam" id="PF05569">
    <property type="entry name" value="Peptidase_M56"/>
    <property type="match status" value="1"/>
</dbReference>
<evidence type="ECO:0000259" key="3">
    <source>
        <dbReference type="Pfam" id="PF05569"/>
    </source>
</evidence>
<evidence type="ECO:0000313" key="4">
    <source>
        <dbReference type="EMBL" id="MFC5436170.1"/>
    </source>
</evidence>
<dbReference type="PANTHER" id="PTHR34978">
    <property type="entry name" value="POSSIBLE SENSOR-TRANSDUCER PROTEIN BLAR"/>
    <property type="match status" value="1"/>
</dbReference>
<feature type="transmembrane region" description="Helical" evidence="2">
    <location>
        <begin position="45"/>
        <end position="63"/>
    </location>
</feature>
<comment type="caution">
    <text evidence="4">The sequence shown here is derived from an EMBL/GenBank/DDBJ whole genome shotgun (WGS) entry which is preliminary data.</text>
</comment>
<protein>
    <submittedName>
        <fullName evidence="4">M56 family metallopeptidase</fullName>
    </submittedName>
</protein>
<dbReference type="EMBL" id="JBHSMK010000003">
    <property type="protein sequence ID" value="MFC5436170.1"/>
    <property type="molecule type" value="Genomic_DNA"/>
</dbReference>
<feature type="compositionally biased region" description="Pro residues" evidence="1">
    <location>
        <begin position="352"/>
        <end position="388"/>
    </location>
</feature>
<dbReference type="Proteomes" id="UP001596013">
    <property type="component" value="Unassembled WGS sequence"/>
</dbReference>
<dbReference type="RefSeq" id="WP_377303244.1">
    <property type="nucleotide sequence ID" value="NZ_JBHSMK010000003.1"/>
</dbReference>
<keyword evidence="5" id="KW-1185">Reference proteome</keyword>
<feature type="region of interest" description="Disordered" evidence="1">
    <location>
        <begin position="541"/>
        <end position="597"/>
    </location>
</feature>
<dbReference type="CDD" id="cd07341">
    <property type="entry name" value="M56_BlaR1_MecR1_like"/>
    <property type="match status" value="1"/>
</dbReference>
<feature type="compositionally biased region" description="Basic and acidic residues" evidence="1">
    <location>
        <begin position="541"/>
        <end position="552"/>
    </location>
</feature>
<dbReference type="PANTHER" id="PTHR34978:SF3">
    <property type="entry name" value="SLR0241 PROTEIN"/>
    <property type="match status" value="1"/>
</dbReference>
<feature type="transmembrane region" description="Helical" evidence="2">
    <location>
        <begin position="109"/>
        <end position="131"/>
    </location>
</feature>
<feature type="domain" description="Peptidase M56" evidence="3">
    <location>
        <begin position="17"/>
        <end position="302"/>
    </location>
</feature>
<feature type="compositionally biased region" description="Low complexity" evidence="1">
    <location>
        <begin position="572"/>
        <end position="597"/>
    </location>
</feature>
<sequence length="617" mass="66210">MDALNHFSDTLLTRLVWTSIQAVLLIGAVCLAGRLWPRLSAAMRCMLWWLVGAQLLLGLLWHAPLELPLLSPAPLEVPAPVTPPVAFFASPATADAALPSIASPATPALSWRTGIALLWLVAVLLQALIALRQGRQARRMLRESRPLRDASLQPLCTRQARQLGLRRCPRLRVSDAIVSPQVTGLWRPTVLLPTGHALSADEAAMAIAHELAHLRRGDLWLAWVPALAQCLFCFHPLVRWAMREYALNRESACDAQVLRQDHAAPQDYGRLLLRLGVAQPMHAGLAGASPSFHNLKRRLTMLQQTVNQPASHTRGWLLVALIALVGVLPYRVTAAGADNTPATPASAHASLLPPPPPAPPAPPALPTPPPPAPPATLPPPPPLPPAPPHDISGLRVHHANVAIRTDANEGFALFDGDAAIVNGSDVDLAAAKRLQRGGKSTIWFRRGDKAWLIDDPAYVQRAKAAYAPVDALAKQQGELGGRQGALGGKQGALGAQQGMLGAQQGQLAGQRAMLASQQAMLATQSGQRDHAAEMQANRAKLEASEQELDRQQTKLSQQQSALGRQQDELGKQQEALGAQQEALGQRQQQATSQASQQIRKLLDEAIAKGVARPTSLR</sequence>
<evidence type="ECO:0000256" key="1">
    <source>
        <dbReference type="SAM" id="MobiDB-lite"/>
    </source>
</evidence>
<feature type="compositionally biased region" description="Low complexity" evidence="1">
    <location>
        <begin position="341"/>
        <end position="351"/>
    </location>
</feature>
<proteinExistence type="predicted"/>
<dbReference type="InterPro" id="IPR052173">
    <property type="entry name" value="Beta-lactam_resp_regulator"/>
</dbReference>
<feature type="transmembrane region" description="Helical" evidence="2">
    <location>
        <begin position="219"/>
        <end position="238"/>
    </location>
</feature>
<evidence type="ECO:0000256" key="2">
    <source>
        <dbReference type="SAM" id="Phobius"/>
    </source>
</evidence>
<reference evidence="5" key="1">
    <citation type="journal article" date="2019" name="Int. J. Syst. Evol. Microbiol.">
        <title>The Global Catalogue of Microorganisms (GCM) 10K type strain sequencing project: providing services to taxonomists for standard genome sequencing and annotation.</title>
        <authorList>
            <consortium name="The Broad Institute Genomics Platform"/>
            <consortium name="The Broad Institute Genome Sequencing Center for Infectious Disease"/>
            <person name="Wu L."/>
            <person name="Ma J."/>
        </authorList>
    </citation>
    <scope>NUCLEOTIDE SEQUENCE [LARGE SCALE GENOMIC DNA]</scope>
    <source>
        <strain evidence="5">JCM 17130</strain>
    </source>
</reference>
<keyword evidence="2" id="KW-0812">Transmembrane</keyword>
<organism evidence="4 5">
    <name type="scientific">Rhodanobacter umsongensis</name>
    <dbReference type="NCBI Taxonomy" id="633153"/>
    <lineage>
        <taxon>Bacteria</taxon>
        <taxon>Pseudomonadati</taxon>
        <taxon>Pseudomonadota</taxon>
        <taxon>Gammaproteobacteria</taxon>
        <taxon>Lysobacterales</taxon>
        <taxon>Rhodanobacteraceae</taxon>
        <taxon>Rhodanobacter</taxon>
    </lineage>
</organism>
<feature type="compositionally biased region" description="Polar residues" evidence="1">
    <location>
        <begin position="553"/>
        <end position="563"/>
    </location>
</feature>
<name>A0ABW0JKA1_9GAMM</name>
<evidence type="ECO:0000313" key="5">
    <source>
        <dbReference type="Proteomes" id="UP001596013"/>
    </source>
</evidence>
<keyword evidence="2" id="KW-0472">Membrane</keyword>
<keyword evidence="2" id="KW-1133">Transmembrane helix</keyword>
<feature type="transmembrane region" description="Helical" evidence="2">
    <location>
        <begin position="15"/>
        <end position="33"/>
    </location>
</feature>
<feature type="region of interest" description="Disordered" evidence="1">
    <location>
        <begin position="341"/>
        <end position="392"/>
    </location>
</feature>